<comment type="caution">
    <text evidence="1">The sequence shown here is derived from an EMBL/GenBank/DDBJ whole genome shotgun (WGS) entry which is preliminary data.</text>
</comment>
<gene>
    <name evidence="1" type="ORF">BGZ96_009157</name>
</gene>
<evidence type="ECO:0008006" key="3">
    <source>
        <dbReference type="Google" id="ProtNLM"/>
    </source>
</evidence>
<organism evidence="1 2">
    <name type="scientific">Linnemannia gamsii</name>
    <dbReference type="NCBI Taxonomy" id="64522"/>
    <lineage>
        <taxon>Eukaryota</taxon>
        <taxon>Fungi</taxon>
        <taxon>Fungi incertae sedis</taxon>
        <taxon>Mucoromycota</taxon>
        <taxon>Mortierellomycotina</taxon>
        <taxon>Mortierellomycetes</taxon>
        <taxon>Mortierellales</taxon>
        <taxon>Mortierellaceae</taxon>
        <taxon>Linnemannia</taxon>
    </lineage>
</organism>
<sequence>MDPDPLLSAVKWMEKFESDKGFTYDKNDKPSGLYVGLCFLVATTTAQDAWKNHMHKTNLFTCDLKNADTGKLKDLFSTDDKEYNYTPNAVVTDQTDAQILDIKTTLLGVPVFYCTWHVLRVWEREFKSRMTGLGSYPVKRGEEIRAQFRSQLRQVLYERNKAMAQELIKAFCETWSDQKELLVYLNKNYFGRSMFEVHEGQVKGTHESWILCYRQDISYASINTNNYIEY</sequence>
<reference evidence="1 2" key="1">
    <citation type="journal article" date="2020" name="Fungal Divers.">
        <title>Resolving the Mortierellaceae phylogeny through synthesis of multi-gene phylogenetics and phylogenomics.</title>
        <authorList>
            <person name="Vandepol N."/>
            <person name="Liber J."/>
            <person name="Desiro A."/>
            <person name="Na H."/>
            <person name="Kennedy M."/>
            <person name="Barry K."/>
            <person name="Grigoriev I.V."/>
            <person name="Miller A.N."/>
            <person name="O'Donnell K."/>
            <person name="Stajich J.E."/>
            <person name="Bonito G."/>
        </authorList>
    </citation>
    <scope>NUCLEOTIDE SEQUENCE [LARGE SCALE GENOMIC DNA]</scope>
    <source>
        <strain evidence="1 2">AD045</strain>
    </source>
</reference>
<name>A0ABQ7JWU5_9FUNG</name>
<dbReference type="Proteomes" id="UP001194696">
    <property type="component" value="Unassembled WGS sequence"/>
</dbReference>
<dbReference type="EMBL" id="JAAAIM010000541">
    <property type="protein sequence ID" value="KAG0286807.1"/>
    <property type="molecule type" value="Genomic_DNA"/>
</dbReference>
<evidence type="ECO:0000313" key="1">
    <source>
        <dbReference type="EMBL" id="KAG0286807.1"/>
    </source>
</evidence>
<protein>
    <recommendedName>
        <fullName evidence="3">MULE transposase domain-containing protein</fullName>
    </recommendedName>
</protein>
<proteinExistence type="predicted"/>
<evidence type="ECO:0000313" key="2">
    <source>
        <dbReference type="Proteomes" id="UP001194696"/>
    </source>
</evidence>
<keyword evidence="2" id="KW-1185">Reference proteome</keyword>
<accession>A0ABQ7JWU5</accession>